<comment type="caution">
    <text evidence="1">The sequence shown here is derived from an EMBL/GenBank/DDBJ whole genome shotgun (WGS) entry which is preliminary data.</text>
</comment>
<dbReference type="EMBL" id="SSHH01000002">
    <property type="protein sequence ID" value="TIX50274.1"/>
    <property type="molecule type" value="Genomic_DNA"/>
</dbReference>
<proteinExistence type="predicted"/>
<protein>
    <submittedName>
        <fullName evidence="1">Uncharacterized protein</fullName>
    </submittedName>
</protein>
<dbReference type="Proteomes" id="UP000309389">
    <property type="component" value="Unassembled WGS sequence"/>
</dbReference>
<keyword evidence="2" id="KW-1185">Reference proteome</keyword>
<gene>
    <name evidence="1" type="ORF">E5222_08290</name>
</gene>
<name>A0A4T3F036_9SPHN</name>
<sequence length="117" mass="12643">MVLAVPATAQEAQMDPIVAKQCSVWASFMSTNIEDEGTQRALLFATNYFTGYYEGATGRAIGDVMDREALEEVARDLQGYTQICAAEMEAFGTRMSAWGNMLTDLGNDESAAEGAPE</sequence>
<evidence type="ECO:0000313" key="2">
    <source>
        <dbReference type="Proteomes" id="UP000309389"/>
    </source>
</evidence>
<dbReference type="AlphaFoldDB" id="A0A4T3F036"/>
<organism evidence="1 2">
    <name type="scientific">Alteraurantiacibacter aquimixticola</name>
    <dbReference type="NCBI Taxonomy" id="2489173"/>
    <lineage>
        <taxon>Bacteria</taxon>
        <taxon>Pseudomonadati</taxon>
        <taxon>Pseudomonadota</taxon>
        <taxon>Alphaproteobacteria</taxon>
        <taxon>Sphingomonadales</taxon>
        <taxon>Erythrobacteraceae</taxon>
        <taxon>Alteraurantiacibacter</taxon>
    </lineage>
</organism>
<evidence type="ECO:0000313" key="1">
    <source>
        <dbReference type="EMBL" id="TIX50274.1"/>
    </source>
</evidence>
<accession>A0A4T3F036</accession>
<reference evidence="1 2" key="1">
    <citation type="submission" date="2019-04" db="EMBL/GenBank/DDBJ databases">
        <title>Altererythrobacter aquimixticola sp. nov., isolated from sediment of junction between the ocean and a freshwater spring.</title>
        <authorList>
            <person name="Yoon J.-H."/>
        </authorList>
    </citation>
    <scope>NUCLEOTIDE SEQUENCE [LARGE SCALE GENOMIC DNA]</scope>
    <source>
        <strain evidence="1 2">SSKS-13</strain>
    </source>
</reference>